<dbReference type="InterPro" id="IPR011051">
    <property type="entry name" value="RmlC_Cupin_sf"/>
</dbReference>
<dbReference type="KEGG" id="naj:B1756_13940"/>
<keyword evidence="3" id="KW-1185">Reference proteome</keyword>
<feature type="compositionally biased region" description="Acidic residues" evidence="1">
    <location>
        <begin position="37"/>
        <end position="58"/>
    </location>
</feature>
<dbReference type="InterPro" id="IPR014710">
    <property type="entry name" value="RmlC-like_jellyroll"/>
</dbReference>
<dbReference type="Proteomes" id="UP000250088">
    <property type="component" value="Chromosome"/>
</dbReference>
<dbReference type="InterPro" id="IPR006311">
    <property type="entry name" value="TAT_signal"/>
</dbReference>
<sequence length="192" mass="20510">MTSDNEPIDDVLRRTVLKASAVAAGALGMGTATTAAVDEEDAADSNDVEESDNVDEPEGFETELLAAHAPFPDDVTATLEASYHEVDEPIVVELDDASTTMFLEARWEPGGTGGWHTHPGPLILNIVEGELEVIFERDCVSRTYTAGESLLDDGDVVNSFNPSETEEARAYVFALGIPDGEPPMENVAPVEC</sequence>
<accession>A0A2Z2I3G2</accession>
<reference evidence="3" key="1">
    <citation type="submission" date="2017-02" db="EMBL/GenBank/DDBJ databases">
        <title>Natronthermophilus aegyptiacus gen. nov.,sp. nov., an aerobic, extremely halophilic alkalithermophilic archaeon isolated from the athalassohaline Wadi An Natrun, Egypt.</title>
        <authorList>
            <person name="Zhao B."/>
        </authorList>
    </citation>
    <scope>NUCLEOTIDE SEQUENCE [LARGE SCALE GENOMIC DNA]</scope>
    <source>
        <strain evidence="3">JW/NM-HA 15</strain>
    </source>
</reference>
<protein>
    <recommendedName>
        <fullName evidence="4">Cupin</fullName>
    </recommendedName>
</protein>
<gene>
    <name evidence="2" type="ORF">B1756_13940</name>
</gene>
<dbReference type="SUPFAM" id="SSF51182">
    <property type="entry name" value="RmlC-like cupins"/>
    <property type="match status" value="1"/>
</dbReference>
<feature type="region of interest" description="Disordered" evidence="1">
    <location>
        <begin position="28"/>
        <end position="58"/>
    </location>
</feature>
<evidence type="ECO:0000256" key="1">
    <source>
        <dbReference type="SAM" id="MobiDB-lite"/>
    </source>
</evidence>
<evidence type="ECO:0008006" key="4">
    <source>
        <dbReference type="Google" id="ProtNLM"/>
    </source>
</evidence>
<dbReference type="EMBL" id="CP019893">
    <property type="protein sequence ID" value="ARS91858.1"/>
    <property type="molecule type" value="Genomic_DNA"/>
</dbReference>
<dbReference type="PROSITE" id="PS51318">
    <property type="entry name" value="TAT"/>
    <property type="match status" value="1"/>
</dbReference>
<dbReference type="OrthoDB" id="82049at2157"/>
<dbReference type="Gene3D" id="2.60.120.10">
    <property type="entry name" value="Jelly Rolls"/>
    <property type="match status" value="1"/>
</dbReference>
<evidence type="ECO:0000313" key="2">
    <source>
        <dbReference type="EMBL" id="ARS91858.1"/>
    </source>
</evidence>
<name>A0A2Z2I3G2_9EURY</name>
<organism evidence="2 3">
    <name type="scientific">Natrarchaeobaculum aegyptiacum</name>
    <dbReference type="NCBI Taxonomy" id="745377"/>
    <lineage>
        <taxon>Archaea</taxon>
        <taxon>Methanobacteriati</taxon>
        <taxon>Methanobacteriota</taxon>
        <taxon>Stenosarchaea group</taxon>
        <taxon>Halobacteria</taxon>
        <taxon>Halobacteriales</taxon>
        <taxon>Natrialbaceae</taxon>
        <taxon>Natrarchaeobaculum</taxon>
    </lineage>
</organism>
<dbReference type="AlphaFoldDB" id="A0A2Z2I3G2"/>
<evidence type="ECO:0000313" key="3">
    <source>
        <dbReference type="Proteomes" id="UP000250088"/>
    </source>
</evidence>
<proteinExistence type="predicted"/>